<evidence type="ECO:0000259" key="13">
    <source>
        <dbReference type="PROSITE" id="PS50994"/>
    </source>
</evidence>
<feature type="domain" description="Integrase catalytic" evidence="13">
    <location>
        <begin position="1012"/>
        <end position="1164"/>
    </location>
</feature>
<dbReference type="GO" id="GO:0008270">
    <property type="term" value="F:zinc ion binding"/>
    <property type="evidence" value="ECO:0007669"/>
    <property type="project" value="InterPro"/>
</dbReference>
<dbReference type="CDD" id="cd01647">
    <property type="entry name" value="RT_LTR"/>
    <property type="match status" value="1"/>
</dbReference>
<dbReference type="InterPro" id="IPR021109">
    <property type="entry name" value="Peptidase_aspartic_dom_sf"/>
</dbReference>
<evidence type="ECO:0000256" key="8">
    <source>
        <dbReference type="ARBA" id="ARBA00022801"/>
    </source>
</evidence>
<dbReference type="GO" id="GO:0015074">
    <property type="term" value="P:DNA integration"/>
    <property type="evidence" value="ECO:0007669"/>
    <property type="project" value="InterPro"/>
</dbReference>
<dbReference type="PROSITE" id="PS50878">
    <property type="entry name" value="RT_POL"/>
    <property type="match status" value="1"/>
</dbReference>
<dbReference type="CDD" id="cd09274">
    <property type="entry name" value="RNase_HI_RT_Ty3"/>
    <property type="match status" value="1"/>
</dbReference>
<dbReference type="Gene3D" id="3.30.70.270">
    <property type="match status" value="2"/>
</dbReference>
<dbReference type="FunFam" id="3.10.20.370:FF:000001">
    <property type="entry name" value="Retrovirus-related Pol polyprotein from transposon 17.6-like protein"/>
    <property type="match status" value="1"/>
</dbReference>
<protein>
    <recommendedName>
        <fullName evidence="10">Gypsy retrotransposon integrase-like protein 1</fullName>
        <ecNumber evidence="3">2.7.7.49</ecNumber>
        <ecNumber evidence="2">3.1.26.4</ecNumber>
    </recommendedName>
</protein>
<keyword evidence="5" id="KW-0548">Nucleotidyltransferase</keyword>
<feature type="compositionally biased region" description="Basic and acidic residues" evidence="11">
    <location>
        <begin position="1311"/>
        <end position="1334"/>
    </location>
</feature>
<dbReference type="EC" id="3.1.26.4" evidence="2"/>
<evidence type="ECO:0000256" key="4">
    <source>
        <dbReference type="ARBA" id="ARBA00022679"/>
    </source>
</evidence>
<dbReference type="PROSITE" id="PS50994">
    <property type="entry name" value="INTEGRASE"/>
    <property type="match status" value="1"/>
</dbReference>
<dbReference type="Gene3D" id="3.30.420.10">
    <property type="entry name" value="Ribonuclease H-like superfamily/Ribonuclease H"/>
    <property type="match status" value="1"/>
</dbReference>
<evidence type="ECO:0000256" key="2">
    <source>
        <dbReference type="ARBA" id="ARBA00012180"/>
    </source>
</evidence>
<reference evidence="14" key="1">
    <citation type="journal article" date="2010" name="Science">
        <title>The genome of the Western clawed frog Xenopus tropicalis.</title>
        <authorList>
            <person name="Hellsten U."/>
            <person name="Harland R.M."/>
            <person name="Gilchrist M.J."/>
            <person name="Hendrix D."/>
            <person name="Jurka J."/>
            <person name="Kapitonov V."/>
            <person name="Ovcharenko I."/>
            <person name="Putnam N.H."/>
            <person name="Shu S."/>
            <person name="Taher L."/>
            <person name="Blitz I.L."/>
            <person name="Blumberg B."/>
            <person name="Dichmann D.S."/>
            <person name="Dubchak I."/>
            <person name="Amaya E."/>
            <person name="Detter J.C."/>
            <person name="Fletcher R."/>
            <person name="Gerhard D.S."/>
            <person name="Goodstein D."/>
            <person name="Graves T."/>
            <person name="Grigoriev I.V."/>
            <person name="Grimwood J."/>
            <person name="Kawashima T."/>
            <person name="Lindquist E."/>
            <person name="Lucas S.M."/>
            <person name="Mead P.E."/>
            <person name="Mitros T."/>
            <person name="Ogino H."/>
            <person name="Ohta Y."/>
            <person name="Poliakov A.V."/>
            <person name="Pollet N."/>
            <person name="Robert J."/>
            <person name="Salamov A."/>
            <person name="Sater A.K."/>
            <person name="Schmutz J."/>
            <person name="Terry A."/>
            <person name="Vize P.D."/>
            <person name="Warren W.C."/>
            <person name="Wells D."/>
            <person name="Wills A."/>
            <person name="Wilson R.K."/>
            <person name="Zimmerman L.B."/>
            <person name="Zorn A.M."/>
            <person name="Grainger R."/>
            <person name="Grammer T."/>
            <person name="Khokha M.K."/>
            <person name="Richardson P.M."/>
            <person name="Rokhsar D.S."/>
        </authorList>
    </citation>
    <scope>NUCLEOTIDE SEQUENCE [LARGE SCALE GENOMIC DNA]</scope>
    <source>
        <strain evidence="14">Nigerian</strain>
    </source>
</reference>
<dbReference type="SUPFAM" id="SSF56672">
    <property type="entry name" value="DNA/RNA polymerases"/>
    <property type="match status" value="1"/>
</dbReference>
<dbReference type="GeneTree" id="ENSGT00940000166555"/>
<dbReference type="FunFam" id="3.30.70.270:FF:000026">
    <property type="entry name" value="Transposon Ty3-G Gag-Pol polyprotein"/>
    <property type="match status" value="1"/>
</dbReference>
<dbReference type="Gene3D" id="3.10.10.10">
    <property type="entry name" value="HIV Type 1 Reverse Transcriptase, subunit A, domain 1"/>
    <property type="match status" value="1"/>
</dbReference>
<dbReference type="SUPFAM" id="SSF50630">
    <property type="entry name" value="Acid proteases"/>
    <property type="match status" value="1"/>
</dbReference>
<dbReference type="PANTHER" id="PTHR37984">
    <property type="entry name" value="PROTEIN CBG26694"/>
    <property type="match status" value="1"/>
</dbReference>
<dbReference type="GO" id="GO:0004523">
    <property type="term" value="F:RNA-DNA hybrid ribonuclease activity"/>
    <property type="evidence" value="ECO:0007669"/>
    <property type="project" value="UniProtKB-EC"/>
</dbReference>
<feature type="domain" description="Reverse transcriptase" evidence="12">
    <location>
        <begin position="466"/>
        <end position="644"/>
    </location>
</feature>
<evidence type="ECO:0000256" key="11">
    <source>
        <dbReference type="SAM" id="MobiDB-lite"/>
    </source>
</evidence>
<dbReference type="InterPro" id="IPR012337">
    <property type="entry name" value="RNaseH-like_sf"/>
</dbReference>
<reference evidence="14" key="2">
    <citation type="submission" date="2021-03" db="UniProtKB">
        <authorList>
            <consortium name="Ensembl"/>
        </authorList>
    </citation>
    <scope>IDENTIFICATION</scope>
</reference>
<evidence type="ECO:0000256" key="10">
    <source>
        <dbReference type="ARBA" id="ARBA00039658"/>
    </source>
</evidence>
<dbReference type="Pfam" id="PF17917">
    <property type="entry name" value="RT_RNaseH"/>
    <property type="match status" value="1"/>
</dbReference>
<dbReference type="SUPFAM" id="SSF53098">
    <property type="entry name" value="Ribonuclease H-like"/>
    <property type="match status" value="1"/>
</dbReference>
<feature type="compositionally biased region" description="Polar residues" evidence="11">
    <location>
        <begin position="1250"/>
        <end position="1260"/>
    </location>
</feature>
<dbReference type="InterPro" id="IPR001584">
    <property type="entry name" value="Integrase_cat-core"/>
</dbReference>
<name>A0A803JJ58_XENTR</name>
<keyword evidence="4" id="KW-0808">Transferase</keyword>
<sequence length="1334" mass="150581">MAGHIGKIEAFDSTVEDWATYIERLEQYLEVNDIPPEKHVAALLSVIGGKTYSLVRNLTAPEKASSKSFKEIVQIVQEHMSPKPLVIAERFRYHKRNQQEGETVSEFAAQLRKLAEHCEFKDGLNDALRDRFVCGLCSENIQKRLLTEDNITFKRAIEIAVAMETAAKDTLELQNRSKAETLEKAGTEVHRVGAGQNKGYSTHNSGSCYRCGKGFHNPATCKFKSAYCRKCNKKGHIQAVCLSDKRSFPVSKQSFTNLHDVENACVADSTDSELGSIDVYHADTGDRSVIWLTPKIAGIPVKMELDTGSAVSIITHPEYKKLFKDTPLQKTKLLLKTYTGQKIVPLGVLNAKVEYNNFKGQLDLYVVETGGPALWGREWLHKIPIDWKSIKMLHSVSAAENSKPVEQLKAILAQASEVFKEGMGTLKHIKANICLEENAQPKFHKARPVPYSIRPKVEAELDRLEQNGVISKVSWSDWGTPIVPIIKRDGSVRICGDFKVSINPVLQSDKYPLPLIEDIFASLAGGLKFSKIDLAQAYLQMEVEENAKHYLTINTPKGLYRYNRLVFGIASAPAIWQRAMDQVLQGIPHTKCYLDDIIVTGTDESEHLENLKRVLTRLEEYGLRANKEKCAFFKDSIQYCGHIIDASGLHKSPEKIQAVLQAPLPKDVMQLRSFLGFINYYSRFVPNLATVLYPLNQLLQKGQKWEWSVQCDKAFKEAKTLVTSDDVLVHFNASLPLKLACDASPYGIGAVISHVLPHKSERPIAFASRSLTSAERNYAQIDKEALSLIWGVKRFNQFLYGRKFTLVTDHQPLVAILHPKKGVSATAAARMQRWALFLAGYDYDIEFKRTAAHANADGLSRLPLPGQETSEENAEYVNVHQIDCLPLTCKMIENETKRDPTLACVYEATLKGWKYTDKASLIPYYSRRHELTIHEGCVMWGVRVIIPKKLQSRVLDELHEGHLGIVKMKSLARSFVWWPGIDQQIEQLANKCHGCQQVQSMPQPAPVHLWEWPSAPWQRIHIDFAGPFLGLMFFIIVDAHSKWPEVFGMKSTSTSYTIDILRTLFARTGIPEQIVSDNGPQFISEEFQLFMKCNGIKHTTSNPYHPATNGLAERFVQTMKQSLRSMTNDSGSLQHKLARFLLSYRNAIHATTSCTPAMLFMGRNLRSRLDLLKPDLSRHVRNHQFNVREGERRTLRQLSVGQTVLARNYRGPNKWLPAIVTAQRGPCSYTVRVADNLYWRRHIDQLRNTAVTTEQTQTQGLVGLPLTKEVPLEPPTVASPEATSPVSPTEMESTFSEASVEPGCSEYQVSSREESNNDRRYPQREHRPPDRLNL</sequence>
<keyword evidence="7" id="KW-0255">Endonuclease</keyword>
<evidence type="ECO:0000256" key="3">
    <source>
        <dbReference type="ARBA" id="ARBA00012493"/>
    </source>
</evidence>
<dbReference type="Gene3D" id="2.40.70.10">
    <property type="entry name" value="Acid Proteases"/>
    <property type="match status" value="1"/>
</dbReference>
<dbReference type="InterPro" id="IPR041588">
    <property type="entry name" value="Integrase_H2C2"/>
</dbReference>
<dbReference type="EC" id="2.7.7.49" evidence="3"/>
<dbReference type="FunFam" id="3.30.420.10:FF:000063">
    <property type="entry name" value="Retrovirus-related Pol polyprotein from transposon 297-like Protein"/>
    <property type="match status" value="1"/>
</dbReference>
<dbReference type="InterPro" id="IPR001878">
    <property type="entry name" value="Znf_CCHC"/>
</dbReference>
<dbReference type="Pfam" id="PF17921">
    <property type="entry name" value="Integrase_H2C2"/>
    <property type="match status" value="1"/>
</dbReference>
<evidence type="ECO:0000256" key="1">
    <source>
        <dbReference type="ARBA" id="ARBA00010879"/>
    </source>
</evidence>
<evidence type="ECO:0000256" key="9">
    <source>
        <dbReference type="ARBA" id="ARBA00022918"/>
    </source>
</evidence>
<keyword evidence="9" id="KW-0695">RNA-directed DNA polymerase</keyword>
<dbReference type="InterPro" id="IPR043502">
    <property type="entry name" value="DNA/RNA_pol_sf"/>
</dbReference>
<evidence type="ECO:0000256" key="7">
    <source>
        <dbReference type="ARBA" id="ARBA00022759"/>
    </source>
</evidence>
<comment type="similarity">
    <text evidence="1">Belongs to the beta type-B retroviral polymerase family. HERV class-II K(HML-2) pol subfamily.</text>
</comment>
<dbReference type="SMART" id="SM00343">
    <property type="entry name" value="ZnF_C2HC"/>
    <property type="match status" value="2"/>
</dbReference>
<keyword evidence="8" id="KW-0378">Hydrolase</keyword>
<dbReference type="Pfam" id="PF00078">
    <property type="entry name" value="RVT_1"/>
    <property type="match status" value="1"/>
</dbReference>
<dbReference type="GO" id="GO:0003676">
    <property type="term" value="F:nucleic acid binding"/>
    <property type="evidence" value="ECO:0007669"/>
    <property type="project" value="InterPro"/>
</dbReference>
<proteinExistence type="inferred from homology"/>
<dbReference type="FunFam" id="1.10.340.70:FF:000003">
    <property type="entry name" value="Protein CBG25708"/>
    <property type="match status" value="1"/>
</dbReference>
<dbReference type="PANTHER" id="PTHR37984:SF14">
    <property type="entry name" value="RIBONUCLEASE H"/>
    <property type="match status" value="1"/>
</dbReference>
<dbReference type="InterPro" id="IPR000477">
    <property type="entry name" value="RT_dom"/>
</dbReference>
<dbReference type="InParanoid" id="A0A803JJ58"/>
<keyword evidence="6" id="KW-0540">Nuclease</keyword>
<feature type="compositionally biased region" description="Polar residues" evidence="11">
    <location>
        <begin position="1281"/>
        <end position="1297"/>
    </location>
</feature>
<evidence type="ECO:0000256" key="5">
    <source>
        <dbReference type="ARBA" id="ARBA00022695"/>
    </source>
</evidence>
<evidence type="ECO:0000256" key="6">
    <source>
        <dbReference type="ARBA" id="ARBA00022722"/>
    </source>
</evidence>
<evidence type="ECO:0000259" key="12">
    <source>
        <dbReference type="PROSITE" id="PS50878"/>
    </source>
</evidence>
<dbReference type="InterPro" id="IPR043128">
    <property type="entry name" value="Rev_trsase/Diguanyl_cyclase"/>
</dbReference>
<accession>A0A803JJ58</accession>
<dbReference type="Pfam" id="PF00665">
    <property type="entry name" value="rve"/>
    <property type="match status" value="1"/>
</dbReference>
<dbReference type="InterPro" id="IPR036397">
    <property type="entry name" value="RNaseH_sf"/>
</dbReference>
<dbReference type="Ensembl" id="ENSXETT00000120030">
    <property type="protein sequence ID" value="ENSXETP00000107977"/>
    <property type="gene ID" value="ENSXETG00000043506"/>
</dbReference>
<dbReference type="InterPro" id="IPR041373">
    <property type="entry name" value="RT_RNaseH"/>
</dbReference>
<dbReference type="Gene3D" id="1.10.340.70">
    <property type="match status" value="1"/>
</dbReference>
<dbReference type="GO" id="GO:0003964">
    <property type="term" value="F:RNA-directed DNA polymerase activity"/>
    <property type="evidence" value="ECO:0007669"/>
    <property type="project" value="UniProtKB-KW"/>
</dbReference>
<feature type="region of interest" description="Disordered" evidence="11">
    <location>
        <begin position="1250"/>
        <end position="1334"/>
    </location>
</feature>
<dbReference type="InterPro" id="IPR050951">
    <property type="entry name" value="Retrovirus_Pol_polyprotein"/>
</dbReference>
<evidence type="ECO:0000313" key="14">
    <source>
        <dbReference type="Ensembl" id="ENSXETP00000107977"/>
    </source>
</evidence>
<organism evidence="14">
    <name type="scientific">Xenopus tropicalis</name>
    <name type="common">Western clawed frog</name>
    <name type="synonym">Silurana tropicalis</name>
    <dbReference type="NCBI Taxonomy" id="8364"/>
    <lineage>
        <taxon>Eukaryota</taxon>
        <taxon>Metazoa</taxon>
        <taxon>Chordata</taxon>
        <taxon>Craniata</taxon>
        <taxon>Vertebrata</taxon>
        <taxon>Euteleostomi</taxon>
        <taxon>Amphibia</taxon>
        <taxon>Batrachia</taxon>
        <taxon>Anura</taxon>
        <taxon>Pipoidea</taxon>
        <taxon>Pipidae</taxon>
        <taxon>Xenopodinae</taxon>
        <taxon>Xenopus</taxon>
        <taxon>Silurana</taxon>
    </lineage>
</organism>